<dbReference type="AlphaFoldDB" id="A0A3A4NS03"/>
<dbReference type="GO" id="GO:0031405">
    <property type="term" value="F:lipoic acid binding"/>
    <property type="evidence" value="ECO:0007669"/>
    <property type="project" value="TreeGrafter"/>
</dbReference>
<dbReference type="SUPFAM" id="SSF47005">
    <property type="entry name" value="Peripheral subunit-binding domain of 2-oxo acid dehydrogenase complex"/>
    <property type="match status" value="1"/>
</dbReference>
<comment type="cofactor">
    <cofactor evidence="1 7">
        <name>(R)-lipoate</name>
        <dbReference type="ChEBI" id="CHEBI:83088"/>
    </cofactor>
</comment>
<evidence type="ECO:0000256" key="2">
    <source>
        <dbReference type="ARBA" id="ARBA00007317"/>
    </source>
</evidence>
<evidence type="ECO:0000313" key="12">
    <source>
        <dbReference type="Proteomes" id="UP000265882"/>
    </source>
</evidence>
<evidence type="ECO:0000259" key="10">
    <source>
        <dbReference type="PROSITE" id="PS51826"/>
    </source>
</evidence>
<feature type="domain" description="Peripheral subunit-binding (PSBD)" evidence="10">
    <location>
        <begin position="117"/>
        <end position="154"/>
    </location>
</feature>
<dbReference type="Gene3D" id="4.10.320.10">
    <property type="entry name" value="E3-binding domain"/>
    <property type="match status" value="1"/>
</dbReference>
<evidence type="ECO:0000256" key="1">
    <source>
        <dbReference type="ARBA" id="ARBA00001938"/>
    </source>
</evidence>
<evidence type="ECO:0000256" key="8">
    <source>
        <dbReference type="SAM" id="MobiDB-lite"/>
    </source>
</evidence>
<evidence type="ECO:0000256" key="7">
    <source>
        <dbReference type="RuleBase" id="RU003423"/>
    </source>
</evidence>
<dbReference type="Pfam" id="PF02817">
    <property type="entry name" value="E3_binding"/>
    <property type="match status" value="1"/>
</dbReference>
<dbReference type="InterPro" id="IPR000089">
    <property type="entry name" value="Biotin_lipoyl"/>
</dbReference>
<keyword evidence="4 7" id="KW-0808">Transferase</keyword>
<dbReference type="InterPro" id="IPR001078">
    <property type="entry name" value="2-oxoacid_DH_actylTfrase"/>
</dbReference>
<comment type="subunit">
    <text evidence="3">Forms a 24-polypeptide structural core with octahedral symmetry.</text>
</comment>
<dbReference type="PROSITE" id="PS51826">
    <property type="entry name" value="PSBD"/>
    <property type="match status" value="1"/>
</dbReference>
<comment type="similarity">
    <text evidence="2 7">Belongs to the 2-oxoacid dehydrogenase family.</text>
</comment>
<dbReference type="EMBL" id="QZKU01000084">
    <property type="protein sequence ID" value="RJP19860.1"/>
    <property type="molecule type" value="Genomic_DNA"/>
</dbReference>
<gene>
    <name evidence="11" type="ORF">C4520_12300</name>
</gene>
<name>A0A3A4NS03_ABYX5</name>
<feature type="compositionally biased region" description="Basic and acidic residues" evidence="8">
    <location>
        <begin position="144"/>
        <end position="155"/>
    </location>
</feature>
<dbReference type="Gene3D" id="3.30.559.10">
    <property type="entry name" value="Chloramphenicol acetyltransferase-like domain"/>
    <property type="match status" value="1"/>
</dbReference>
<keyword evidence="6 7" id="KW-0012">Acyltransferase</keyword>
<dbReference type="Proteomes" id="UP000265882">
    <property type="component" value="Unassembled WGS sequence"/>
</dbReference>
<evidence type="ECO:0000256" key="6">
    <source>
        <dbReference type="ARBA" id="ARBA00023315"/>
    </source>
</evidence>
<feature type="region of interest" description="Disordered" evidence="8">
    <location>
        <begin position="140"/>
        <end position="163"/>
    </location>
</feature>
<accession>A0A3A4NS03</accession>
<dbReference type="PROSITE" id="PS00189">
    <property type="entry name" value="LIPOYL"/>
    <property type="match status" value="1"/>
</dbReference>
<dbReference type="FunFam" id="3.30.559.10:FF:000007">
    <property type="entry name" value="Dihydrolipoamide acetyltransferase component of pyruvate dehydrogenase complex"/>
    <property type="match status" value="1"/>
</dbReference>
<dbReference type="PANTHER" id="PTHR43178:SF5">
    <property type="entry name" value="LIPOAMIDE ACYLTRANSFERASE COMPONENT OF BRANCHED-CHAIN ALPHA-KETO ACID DEHYDROGENASE COMPLEX, MITOCHONDRIAL"/>
    <property type="match status" value="1"/>
</dbReference>
<dbReference type="EC" id="2.3.1.-" evidence="7"/>
<evidence type="ECO:0000256" key="3">
    <source>
        <dbReference type="ARBA" id="ARBA00011484"/>
    </source>
</evidence>
<dbReference type="PROSITE" id="PS50968">
    <property type="entry name" value="BIOTINYL_LIPOYL"/>
    <property type="match status" value="1"/>
</dbReference>
<evidence type="ECO:0000259" key="9">
    <source>
        <dbReference type="PROSITE" id="PS50968"/>
    </source>
</evidence>
<evidence type="ECO:0000256" key="4">
    <source>
        <dbReference type="ARBA" id="ARBA00022679"/>
    </source>
</evidence>
<dbReference type="Pfam" id="PF00364">
    <property type="entry name" value="Biotin_lipoyl"/>
    <property type="match status" value="1"/>
</dbReference>
<dbReference type="InterPro" id="IPR023213">
    <property type="entry name" value="CAT-like_dom_sf"/>
</dbReference>
<reference evidence="11 12" key="1">
    <citation type="journal article" date="2017" name="ISME J.">
        <title>Energy and carbon metabolisms in a deep terrestrial subsurface fluid microbial community.</title>
        <authorList>
            <person name="Momper L."/>
            <person name="Jungbluth S.P."/>
            <person name="Lee M.D."/>
            <person name="Amend J.P."/>
        </authorList>
    </citation>
    <scope>NUCLEOTIDE SEQUENCE [LARGE SCALE GENOMIC DNA]</scope>
    <source>
        <strain evidence="11">SURF_5</strain>
    </source>
</reference>
<dbReference type="SUPFAM" id="SSF52777">
    <property type="entry name" value="CoA-dependent acyltransferases"/>
    <property type="match status" value="1"/>
</dbReference>
<dbReference type="InterPro" id="IPR050743">
    <property type="entry name" value="2-oxoacid_DH_E2_comp"/>
</dbReference>
<protein>
    <recommendedName>
        <fullName evidence="7">Dihydrolipoamide acetyltransferase component of pyruvate dehydrogenase complex</fullName>
        <ecNumber evidence="7">2.3.1.-</ecNumber>
    </recommendedName>
</protein>
<dbReference type="PANTHER" id="PTHR43178">
    <property type="entry name" value="DIHYDROLIPOAMIDE ACETYLTRANSFERASE COMPONENT OF PYRUVATE DEHYDROGENASE COMPLEX"/>
    <property type="match status" value="1"/>
</dbReference>
<dbReference type="Pfam" id="PF00198">
    <property type="entry name" value="2-oxoacid_dh"/>
    <property type="match status" value="1"/>
</dbReference>
<dbReference type="GO" id="GO:0016407">
    <property type="term" value="F:acetyltransferase activity"/>
    <property type="evidence" value="ECO:0007669"/>
    <property type="project" value="TreeGrafter"/>
</dbReference>
<evidence type="ECO:0000256" key="5">
    <source>
        <dbReference type="ARBA" id="ARBA00022823"/>
    </source>
</evidence>
<dbReference type="CDD" id="cd06849">
    <property type="entry name" value="lipoyl_domain"/>
    <property type="match status" value="1"/>
</dbReference>
<dbReference type="Gene3D" id="2.40.50.100">
    <property type="match status" value="1"/>
</dbReference>
<organism evidence="11 12">
    <name type="scientific">Abyssobacteria bacterium (strain SURF_5)</name>
    <dbReference type="NCBI Taxonomy" id="2093360"/>
    <lineage>
        <taxon>Bacteria</taxon>
        <taxon>Pseudomonadati</taxon>
        <taxon>Candidatus Hydrogenedentota</taxon>
        <taxon>Candidatus Abyssobacteria</taxon>
    </lineage>
</organism>
<dbReference type="SUPFAM" id="SSF51230">
    <property type="entry name" value="Single hybrid motif"/>
    <property type="match status" value="1"/>
</dbReference>
<evidence type="ECO:0000313" key="11">
    <source>
        <dbReference type="EMBL" id="RJP19860.1"/>
    </source>
</evidence>
<dbReference type="InterPro" id="IPR003016">
    <property type="entry name" value="2-oxoA_DH_lipoyl-BS"/>
</dbReference>
<keyword evidence="5 7" id="KW-0450">Lipoyl</keyword>
<proteinExistence type="inferred from homology"/>
<dbReference type="GO" id="GO:0005737">
    <property type="term" value="C:cytoplasm"/>
    <property type="evidence" value="ECO:0007669"/>
    <property type="project" value="TreeGrafter"/>
</dbReference>
<sequence length="396" mass="43292">MATEFKFPDVGEGITEGEIVLWLVDEGERVEQDQLMVQVETDKAVVEIPSPRAGTILKILYREGEIIKVGETLVIIGEEGEKPPEPEKKEEEKREYVGIVGDVGKAAPKAAAGPRVLAVPAVRKLAKDLGVDINKVKGTGPDGRISEDDVKRHAEQAPVSADEDTYGEIERIPIMRVRRSVAQKMVRSATSIPHVTHTDIANATQLVLLKRQKAGEASSRKINLTYLPFIMKAAALSLLKHPYLNSSVDSERNEILLKKYINIGFAVETDDGLLVPVVKNVDKKSIIELAEETQRLADLTWQRKVALADLKGGTFSITNIGSIGGIYSTPIINHPEAANLGLGKIRELPWVVNGEVKVISGIHLSLSFDHRILDGAEAARFLNDVIAHIEDPGQLV</sequence>
<comment type="caution">
    <text evidence="11">The sequence shown here is derived from an EMBL/GenBank/DDBJ whole genome shotgun (WGS) entry which is preliminary data.</text>
</comment>
<dbReference type="InterPro" id="IPR011053">
    <property type="entry name" value="Single_hybrid_motif"/>
</dbReference>
<dbReference type="InterPro" id="IPR004167">
    <property type="entry name" value="PSBD"/>
</dbReference>
<feature type="domain" description="Lipoyl-binding" evidence="9">
    <location>
        <begin position="2"/>
        <end position="77"/>
    </location>
</feature>
<dbReference type="InterPro" id="IPR036625">
    <property type="entry name" value="E3-bd_dom_sf"/>
</dbReference>